<dbReference type="Pfam" id="PF13785">
    <property type="entry name" value="DUF4178"/>
    <property type="match status" value="1"/>
</dbReference>
<evidence type="ECO:0000259" key="1">
    <source>
        <dbReference type="Pfam" id="PF13785"/>
    </source>
</evidence>
<organism evidence="2 3">
    <name type="scientific">Murinocardiopsis flavida</name>
    <dbReference type="NCBI Taxonomy" id="645275"/>
    <lineage>
        <taxon>Bacteria</taxon>
        <taxon>Bacillati</taxon>
        <taxon>Actinomycetota</taxon>
        <taxon>Actinomycetes</taxon>
        <taxon>Streptosporangiales</taxon>
        <taxon>Nocardiopsidaceae</taxon>
        <taxon>Murinocardiopsis</taxon>
    </lineage>
</organism>
<accession>A0A2P8DH27</accession>
<dbReference type="EMBL" id="PYGA01000011">
    <property type="protein sequence ID" value="PSK96508.1"/>
    <property type="molecule type" value="Genomic_DNA"/>
</dbReference>
<keyword evidence="3" id="KW-1185">Reference proteome</keyword>
<dbReference type="RefSeq" id="WP_170134237.1">
    <property type="nucleotide sequence ID" value="NZ_PYGA01000011.1"/>
</dbReference>
<comment type="caution">
    <text evidence="2">The sequence shown here is derived from an EMBL/GenBank/DDBJ whole genome shotgun (WGS) entry which is preliminary data.</text>
</comment>
<proteinExistence type="predicted"/>
<sequence length="212" mass="22315">MDLVLIGAGALAVFVLFVFGFSLAGNRKGDQEAPPADGRPLFPVASAEEQLAAIRPGGTIDFGFERATVTGTLHMYVADRHWVQHALYTPEGHRWLSVEGGATGQTRTVLWSPAPSIDLSTGDAIPAHDPETEAMDAYGGRYERAGRGGFSYESTGDTGLPANGVMDYADFRSAEGGLLSFERFDGGPWRARVGYPVPVGAIAVARAGAEGG</sequence>
<dbReference type="AlphaFoldDB" id="A0A2P8DH27"/>
<evidence type="ECO:0000313" key="2">
    <source>
        <dbReference type="EMBL" id="PSK96508.1"/>
    </source>
</evidence>
<feature type="domain" description="DUF4178" evidence="1">
    <location>
        <begin position="55"/>
        <end position="198"/>
    </location>
</feature>
<evidence type="ECO:0000313" key="3">
    <source>
        <dbReference type="Proteomes" id="UP000240542"/>
    </source>
</evidence>
<name>A0A2P8DH27_9ACTN</name>
<dbReference type="InterPro" id="IPR025235">
    <property type="entry name" value="DUF4178"/>
</dbReference>
<protein>
    <submittedName>
        <fullName evidence="2">Uncharacterized protein DUF4178</fullName>
    </submittedName>
</protein>
<gene>
    <name evidence="2" type="ORF">CLV63_111103</name>
</gene>
<reference evidence="2 3" key="1">
    <citation type="submission" date="2018-03" db="EMBL/GenBank/DDBJ databases">
        <title>Genomic Encyclopedia of Archaeal and Bacterial Type Strains, Phase II (KMG-II): from individual species to whole genera.</title>
        <authorList>
            <person name="Goeker M."/>
        </authorList>
    </citation>
    <scope>NUCLEOTIDE SEQUENCE [LARGE SCALE GENOMIC DNA]</scope>
    <source>
        <strain evidence="2 3">DSM 45312</strain>
    </source>
</reference>
<dbReference type="Proteomes" id="UP000240542">
    <property type="component" value="Unassembled WGS sequence"/>
</dbReference>